<evidence type="ECO:0008006" key="3">
    <source>
        <dbReference type="Google" id="ProtNLM"/>
    </source>
</evidence>
<dbReference type="EMBL" id="AQGU01000029">
    <property type="protein sequence ID" value="MBE0361223.1"/>
    <property type="molecule type" value="Genomic_DNA"/>
</dbReference>
<dbReference type="PANTHER" id="PTHR11409">
    <property type="entry name" value="ADENOSINE DEAMINASE"/>
    <property type="match status" value="1"/>
</dbReference>
<dbReference type="InterPro" id="IPR006330">
    <property type="entry name" value="Ado/ade_deaminase"/>
</dbReference>
<dbReference type="PANTHER" id="PTHR11409:SF43">
    <property type="entry name" value="ADENOSINE DEAMINASE"/>
    <property type="match status" value="1"/>
</dbReference>
<dbReference type="InterPro" id="IPR032466">
    <property type="entry name" value="Metal_Hydrolase"/>
</dbReference>
<dbReference type="Gene3D" id="3.20.20.140">
    <property type="entry name" value="Metal-dependent hydrolases"/>
    <property type="match status" value="2"/>
</dbReference>
<name>A0ABR9E4F6_9GAMM</name>
<protein>
    <recommendedName>
        <fullName evidence="3">Adenosine deaminase domain-containing protein</fullName>
    </recommendedName>
</protein>
<dbReference type="Proteomes" id="UP000648482">
    <property type="component" value="Unassembled WGS sequence"/>
</dbReference>
<proteinExistence type="predicted"/>
<evidence type="ECO:0000313" key="1">
    <source>
        <dbReference type="EMBL" id="MBE0361223.1"/>
    </source>
</evidence>
<dbReference type="RefSeq" id="WP_193156823.1">
    <property type="nucleotide sequence ID" value="NZ_AQGU01000029.1"/>
</dbReference>
<dbReference type="SUPFAM" id="SSF51556">
    <property type="entry name" value="Metallo-dependent hydrolases"/>
    <property type="match status" value="1"/>
</dbReference>
<gene>
    <name evidence="1" type="ORF">PALI_b0159</name>
</gene>
<reference evidence="1 2" key="1">
    <citation type="submission" date="2015-06" db="EMBL/GenBank/DDBJ databases">
        <title>Genome sequence of Pseudoalteromonas aliena.</title>
        <authorList>
            <person name="Xie B.-B."/>
            <person name="Rong J.-C."/>
            <person name="Qin Q.-L."/>
            <person name="Zhang Y.-Z."/>
        </authorList>
    </citation>
    <scope>NUCLEOTIDE SEQUENCE [LARGE SCALE GENOMIC DNA]</scope>
    <source>
        <strain evidence="1 2">SW19</strain>
    </source>
</reference>
<comment type="caution">
    <text evidence="1">The sequence shown here is derived from an EMBL/GenBank/DDBJ whole genome shotgun (WGS) entry which is preliminary data.</text>
</comment>
<organism evidence="1 2">
    <name type="scientific">Pseudoalteromonas aliena SW19</name>
    <dbReference type="NCBI Taxonomy" id="1314866"/>
    <lineage>
        <taxon>Bacteria</taxon>
        <taxon>Pseudomonadati</taxon>
        <taxon>Pseudomonadota</taxon>
        <taxon>Gammaproteobacteria</taxon>
        <taxon>Alteromonadales</taxon>
        <taxon>Pseudoalteromonadaceae</taxon>
        <taxon>Pseudoalteromonas</taxon>
    </lineage>
</organism>
<evidence type="ECO:0000313" key="2">
    <source>
        <dbReference type="Proteomes" id="UP000648482"/>
    </source>
</evidence>
<sequence length="851" mass="98605">MLLLDLEWLAPVTRLRSDRWLEFYVQCGDGKLTLNRERAANEAADLALFDHQFYLENMHRRDDNKAINNIWGSGYRANSLLKQLRVMQQKLLVWQGSSFTVNENNLKHWSAILSKIDPVWLIAIGYSDKIKQNLLHVDNVSELIDEQCFSAFPKGFSQKKYADNHVHLGGNGNYTPALAEVSLFLRNKPKSIFENSTSTPKLSEFTKYSSGERNINELPVLIKLLFNDLIATLGKDNSKCNKVDWQRPQFWTIPDESIGDLLTTSSKNNNVTKLLNAAINCNRQDSNKMWLLIAIALVHHGDVYASCDLWLYKLSAYITGNNILRSMMISSGVGLTSFVEHFSFKPRQGSDQVIEYGKHSYESDSDKNTLREFKISDQTVTARYLAEFGFDFIEKNQFNNRQFTFHFSRSFKQNYHAQEKGNLQIYDKRYTTKRLELSKSLRRLQKVFTSSSLQKYEYEKLGNSKVQSLNLCALIRGIDVSGNENDFPIEVFAPAIRVLRNSAYQPDNKNFIPQRKLHLSIHAGEDFSHLLTGLRTIDETIEFCDYESSDRVGHALALGVDVKKWASRQQRAYVPLSSHLDNLVWVYNYAIEVTKKASQFTVMLAVFERKISKWSHKLFGEDRSKYILFEAWRLRRNCPEYFDTELNNSSEESVAWLPDFKSKRMNMNAEAIKYWKEYTDNGIKKIKRNTTEKIVSVYFGGDHAPFINDEYSEIVDRFELDFYEALQDYLIEKYSRKGVVIEACPTSNIYIGRFKCYSEHPVYRWYPVDNTLLNAGEKFNRFGIRTGPITVCVNTDDAGLMPSTIENEHRILKEIAISHFNIGNEMAECWIERLRKIGVDIFKSNHIDCRD</sequence>
<keyword evidence="2" id="KW-1185">Reference proteome</keyword>
<accession>A0ABR9E4F6</accession>